<dbReference type="InterPro" id="IPR019734">
    <property type="entry name" value="TPR_rpt"/>
</dbReference>
<comment type="caution">
    <text evidence="4">The sequence shown here is derived from an EMBL/GenBank/DDBJ whole genome shotgun (WGS) entry which is preliminary data.</text>
</comment>
<name>A0A370DML1_9GAMM</name>
<evidence type="ECO:0000256" key="1">
    <source>
        <dbReference type="ARBA" id="ARBA00022679"/>
    </source>
</evidence>
<feature type="coiled-coil region" evidence="3">
    <location>
        <begin position="83"/>
        <end position="127"/>
    </location>
</feature>
<dbReference type="AlphaFoldDB" id="A0A370DML1"/>
<dbReference type="EMBL" id="QFXC01000002">
    <property type="protein sequence ID" value="RDH86145.1"/>
    <property type="molecule type" value="Genomic_DNA"/>
</dbReference>
<accession>A0A370DML1</accession>
<evidence type="ECO:0000256" key="2">
    <source>
        <dbReference type="PROSITE-ProRule" id="PRU00339"/>
    </source>
</evidence>
<evidence type="ECO:0000256" key="3">
    <source>
        <dbReference type="SAM" id="Coils"/>
    </source>
</evidence>
<keyword evidence="2" id="KW-0802">TPR repeat</keyword>
<dbReference type="GO" id="GO:0008476">
    <property type="term" value="F:protein-tyrosine sulfotransferase activity"/>
    <property type="evidence" value="ECO:0007669"/>
    <property type="project" value="InterPro"/>
</dbReference>
<reference evidence="4 5" key="1">
    <citation type="journal article" date="2018" name="ISME J.">
        <title>Endosymbiont genomes yield clues of tubeworm success.</title>
        <authorList>
            <person name="Li Y."/>
            <person name="Liles M.R."/>
            <person name="Halanych K.M."/>
        </authorList>
    </citation>
    <scope>NUCLEOTIDE SEQUENCE [LARGE SCALE GENOMIC DNA]</scope>
    <source>
        <strain evidence="4">A1464</strain>
    </source>
</reference>
<keyword evidence="1" id="KW-0808">Transferase</keyword>
<dbReference type="SUPFAM" id="SSF52540">
    <property type="entry name" value="P-loop containing nucleoside triphosphate hydrolases"/>
    <property type="match status" value="1"/>
</dbReference>
<organism evidence="4 5">
    <name type="scientific">endosymbiont of Galathealinum brachiosum</name>
    <dbReference type="NCBI Taxonomy" id="2200906"/>
    <lineage>
        <taxon>Bacteria</taxon>
        <taxon>Pseudomonadati</taxon>
        <taxon>Pseudomonadota</taxon>
        <taxon>Gammaproteobacteria</taxon>
        <taxon>sulfur-oxidizing symbionts</taxon>
    </lineage>
</organism>
<dbReference type="Proteomes" id="UP000254266">
    <property type="component" value="Unassembled WGS sequence"/>
</dbReference>
<dbReference type="PANTHER" id="PTHR12788">
    <property type="entry name" value="PROTEIN-TYROSINE SULFOTRANSFERASE 2"/>
    <property type="match status" value="1"/>
</dbReference>
<feature type="repeat" description="TPR" evidence="2">
    <location>
        <begin position="290"/>
        <end position="323"/>
    </location>
</feature>
<evidence type="ECO:0000313" key="5">
    <source>
        <dbReference type="Proteomes" id="UP000254266"/>
    </source>
</evidence>
<keyword evidence="3" id="KW-0175">Coiled coil</keyword>
<sequence length="597" mass="67158">MSEQTVSALGDQAFALFNGGDLQGAKVLYEKICSLDLNNPEATMMLGVIKADSGDLSGAEFFLQKALALDPEYADVFFYIGHVLQAKGQLENAVKNLERAVELDPEFNEAKKLLNELQMKFANALLQQGKLQQAAESFQKITQQQPQLPIGWVMLAQLQAQQGAFAKAEQCCLEAIRLDENMLDTHLLLASILLNQGKVQDANHYSDRALQLDSGHINAIALAANIAKHLGNPKKAYDLLSPLLEQGIQQVNVALAFAMISKDLGCQQQAIALMKKILLSDTTLSVLNKINLNFNLGLLYDNIEDYDNAFLYYQQGNDLKPVSFDAEAHTREIDRLISVHSQAFMENQPRSNIYSERPIFVLGMVRSGTSLVEQILSSHGDVFGAGELGNIYQMSKELPSILETNDEYPECLSQLTQKHTDELSKTFLDHLTHLSLDAKRVVDKLPGNFMYLGLIESLFPGARVIHCIRDPLDTCLSTYFQDFSTVHSYAYDLTNLGAYYQSYRKLMSHWRKVLSIPVLELNYEELVNDQEKVSRSLVEFCGLEWDDNCLKFHDSKRVVRTASYDQVNKPLHTKSVARWKNYEKHLTPLITALNNKH</sequence>
<dbReference type="InterPro" id="IPR026634">
    <property type="entry name" value="TPST-like"/>
</dbReference>
<proteinExistence type="predicted"/>
<dbReference type="PROSITE" id="PS50293">
    <property type="entry name" value="TPR_REGION"/>
    <property type="match status" value="1"/>
</dbReference>
<dbReference type="PANTHER" id="PTHR12788:SF10">
    <property type="entry name" value="PROTEIN-TYROSINE SULFOTRANSFERASE"/>
    <property type="match status" value="1"/>
</dbReference>
<evidence type="ECO:0000313" key="4">
    <source>
        <dbReference type="EMBL" id="RDH86145.1"/>
    </source>
</evidence>
<dbReference type="Pfam" id="PF13181">
    <property type="entry name" value="TPR_8"/>
    <property type="match status" value="1"/>
</dbReference>
<dbReference type="InterPro" id="IPR011990">
    <property type="entry name" value="TPR-like_helical_dom_sf"/>
</dbReference>
<dbReference type="Gene3D" id="1.25.40.10">
    <property type="entry name" value="Tetratricopeptide repeat domain"/>
    <property type="match status" value="3"/>
</dbReference>
<dbReference type="Pfam" id="PF13432">
    <property type="entry name" value="TPR_16"/>
    <property type="match status" value="1"/>
</dbReference>
<dbReference type="SUPFAM" id="SSF48452">
    <property type="entry name" value="TPR-like"/>
    <property type="match status" value="1"/>
</dbReference>
<feature type="repeat" description="TPR" evidence="2">
    <location>
        <begin position="115"/>
        <end position="148"/>
    </location>
</feature>
<dbReference type="InterPro" id="IPR027417">
    <property type="entry name" value="P-loop_NTPase"/>
</dbReference>
<gene>
    <name evidence="4" type="ORF">DIZ80_01360</name>
</gene>
<dbReference type="Pfam" id="PF14559">
    <property type="entry name" value="TPR_19"/>
    <property type="match status" value="1"/>
</dbReference>
<keyword evidence="5" id="KW-1185">Reference proteome</keyword>
<protein>
    <submittedName>
        <fullName evidence="4">Uncharacterized protein</fullName>
    </submittedName>
</protein>
<dbReference type="Gene3D" id="3.40.50.300">
    <property type="entry name" value="P-loop containing nucleotide triphosphate hydrolases"/>
    <property type="match status" value="1"/>
</dbReference>
<dbReference type="SMART" id="SM00028">
    <property type="entry name" value="TPR"/>
    <property type="match status" value="7"/>
</dbReference>
<dbReference type="Pfam" id="PF13469">
    <property type="entry name" value="Sulfotransfer_3"/>
    <property type="match status" value="1"/>
</dbReference>
<feature type="repeat" description="TPR" evidence="2">
    <location>
        <begin position="74"/>
        <end position="107"/>
    </location>
</feature>
<dbReference type="PROSITE" id="PS50005">
    <property type="entry name" value="TPR"/>
    <property type="match status" value="4"/>
</dbReference>
<feature type="repeat" description="TPR" evidence="2">
    <location>
        <begin position="40"/>
        <end position="73"/>
    </location>
</feature>